<evidence type="ECO:0000313" key="8">
    <source>
        <dbReference type="EMBL" id="KND96342.1"/>
    </source>
</evidence>
<accession>A0A0L0NQA2</accession>
<feature type="compositionally biased region" description="Basic and acidic residues" evidence="7">
    <location>
        <begin position="276"/>
        <end position="321"/>
    </location>
</feature>
<dbReference type="PANTHER" id="PTHR23183">
    <property type="entry name" value="NOP14"/>
    <property type="match status" value="1"/>
</dbReference>
<dbReference type="VEuPathDB" id="FungiDB:QG37_07474"/>
<comment type="caution">
    <text evidence="8">The sequence shown here is derived from an EMBL/GenBank/DDBJ whole genome shotgun (WGS) entry which is preliminary data.</text>
</comment>
<dbReference type="EMBL" id="LGST01000057">
    <property type="protein sequence ID" value="KND96342.1"/>
    <property type="molecule type" value="Genomic_DNA"/>
</dbReference>
<dbReference type="VEuPathDB" id="FungiDB:B9J08_004826"/>
<evidence type="ECO:0000256" key="4">
    <source>
        <dbReference type="ARBA" id="ARBA00022552"/>
    </source>
</evidence>
<feature type="compositionally biased region" description="Basic and acidic residues" evidence="7">
    <location>
        <begin position="771"/>
        <end position="780"/>
    </location>
</feature>
<dbReference type="GO" id="GO:0032040">
    <property type="term" value="C:small-subunit processome"/>
    <property type="evidence" value="ECO:0007669"/>
    <property type="project" value="InterPro"/>
</dbReference>
<dbReference type="VEuPathDB" id="FungiDB:CJJ09_004839"/>
<feature type="region of interest" description="Disordered" evidence="7">
    <location>
        <begin position="769"/>
        <end position="788"/>
    </location>
</feature>
<keyword evidence="5" id="KW-0539">Nucleus</keyword>
<dbReference type="InterPro" id="IPR007276">
    <property type="entry name" value="Nop14"/>
</dbReference>
<dbReference type="Pfam" id="PF04147">
    <property type="entry name" value="Nop14"/>
    <property type="match status" value="2"/>
</dbReference>
<gene>
    <name evidence="8" type="ORF">QG37_07474</name>
</gene>
<reference evidence="9" key="1">
    <citation type="journal article" date="2015" name="BMC Genomics">
        <title>Draft genome of a commonly misdiagnosed multidrug resistant pathogen Candida auris.</title>
        <authorList>
            <person name="Chatterjee S."/>
            <person name="Alampalli S.V."/>
            <person name="Nageshan R.K."/>
            <person name="Chettiar S.T."/>
            <person name="Joshi S."/>
            <person name="Tatu U.S."/>
        </authorList>
    </citation>
    <scope>NUCLEOTIDE SEQUENCE [LARGE SCALE GENOMIC DNA]</scope>
    <source>
        <strain evidence="9">6684</strain>
    </source>
</reference>
<organism evidence="8 9">
    <name type="scientific">Candidozyma auris</name>
    <name type="common">Yeast</name>
    <name type="synonym">Candida auris</name>
    <dbReference type="NCBI Taxonomy" id="498019"/>
    <lineage>
        <taxon>Eukaryota</taxon>
        <taxon>Fungi</taxon>
        <taxon>Dikarya</taxon>
        <taxon>Ascomycota</taxon>
        <taxon>Saccharomycotina</taxon>
        <taxon>Pichiomycetes</taxon>
        <taxon>Metschnikowiaceae</taxon>
        <taxon>Candidozyma</taxon>
    </lineage>
</organism>
<feature type="region of interest" description="Disordered" evidence="7">
    <location>
        <begin position="17"/>
        <end position="46"/>
    </location>
</feature>
<protein>
    <recommendedName>
        <fullName evidence="10">Nucleolar complex protein 14</fullName>
    </recommendedName>
</protein>
<dbReference type="VEuPathDB" id="FungiDB:CJI96_0004327"/>
<feature type="compositionally biased region" description="Acidic residues" evidence="7">
    <location>
        <begin position="322"/>
        <end position="358"/>
    </location>
</feature>
<comment type="subcellular location">
    <subcellularLocation>
        <location evidence="1">Nucleus</location>
        <location evidence="1">Nucleolus</location>
    </subcellularLocation>
</comment>
<evidence type="ECO:0000256" key="5">
    <source>
        <dbReference type="ARBA" id="ARBA00023242"/>
    </source>
</evidence>
<evidence type="ECO:0000256" key="1">
    <source>
        <dbReference type="ARBA" id="ARBA00004604"/>
    </source>
</evidence>
<evidence type="ECO:0000256" key="6">
    <source>
        <dbReference type="ARBA" id="ARBA00024695"/>
    </source>
</evidence>
<keyword evidence="3" id="KW-0690">Ribosome biogenesis</keyword>
<evidence type="ECO:0000256" key="7">
    <source>
        <dbReference type="SAM" id="MobiDB-lite"/>
    </source>
</evidence>
<evidence type="ECO:0000256" key="3">
    <source>
        <dbReference type="ARBA" id="ARBA00022517"/>
    </source>
</evidence>
<dbReference type="VEuPathDB" id="FungiDB:CJI96_0004328"/>
<comment type="similarity">
    <text evidence="2">Belongs to the NOP14 family.</text>
</comment>
<feature type="compositionally biased region" description="Basic and acidic residues" evidence="7">
    <location>
        <begin position="35"/>
        <end position="46"/>
    </location>
</feature>
<proteinExistence type="inferred from homology"/>
<dbReference type="PANTHER" id="PTHR23183:SF0">
    <property type="entry name" value="NUCLEOLAR PROTEIN 14"/>
    <property type="match status" value="1"/>
</dbReference>
<evidence type="ECO:0000256" key="2">
    <source>
        <dbReference type="ARBA" id="ARBA00007466"/>
    </source>
</evidence>
<dbReference type="GO" id="GO:0030692">
    <property type="term" value="C:Noc4p-Nop14p complex"/>
    <property type="evidence" value="ECO:0007669"/>
    <property type="project" value="TreeGrafter"/>
</dbReference>
<dbReference type="VEuPathDB" id="FungiDB:CJI97_004626"/>
<name>A0A0L0NQA2_CANAR</name>
<dbReference type="VEuPathDB" id="FungiDB:CJI96_0004329"/>
<feature type="region of interest" description="Disordered" evidence="7">
    <location>
        <begin position="276"/>
        <end position="370"/>
    </location>
</feature>
<sequence>MAGSQLKQLKAALKAKGLVGQTNVKKKNKKSAPSETRKDQEEKKRALGQIHDDFNLFDNKINRAKHDYTIIQGGKFVKAGSKQHNDVAKSKSGLEKALKMNYEADKKLRGRAGGLVDRRFGEKNKNLTEEEKMLERFTRERQASLKKNMFSLESDDEYDDDGLALTHSGKALSFEQDFDEGDLGVSDKRYVDEDSEQPPKKKSKKDVMAEIIAKSKYYKKQRQMEFQKTQDEIMDLDDEFGDVLLEMNKQKAANNAFKQKSQQDIEYDQKIRELTYDRRAVPADRTKTEEELTAEHEERMKKLEADRLKRMDGLHEDRPADADDLDDDFWECNSENEADGFQEESDSGEEESSESEEESSGRRPKTPAVSMPISHGQLLEHLEDKKGDEVISHFKKISEVYHPRLAAGNKEKMDNFVGIIFEHILHISDQEEVDAKLVDDLTKLLRTMAEKYNQALVETVRTTLEQIKTRVVKNQVRKSDLVCFVILGYVFSASDHYHLVITPALIIMNQFLNNEIGETHIENIGKGLFICDVLLQYQFYAKRYYPEVIKFLERALTNLLPEPKKLVDALDARKVDGKSNLDKKFHSKTQPRAIRVLELFEVPDAEAKFNFIARAFTTIDRIVGMWKEKSAFLEILHPLMTLSKHALRYFSTELPQLQSLVERMSKLESNLTKSRKPLTLQEHRQLAIKTFAPKFEENFNPDKKLYDENRDRQELNKIKAQIKKEKKGALKDLRKQTRFVARQQISEKKEMYSAYHRKMANIVNTISTEEGAEKNLYERERKKRKNQK</sequence>
<evidence type="ECO:0000313" key="9">
    <source>
        <dbReference type="Proteomes" id="UP000037122"/>
    </source>
</evidence>
<dbReference type="GO" id="GO:0030490">
    <property type="term" value="P:maturation of SSU-rRNA"/>
    <property type="evidence" value="ECO:0007669"/>
    <property type="project" value="TreeGrafter"/>
</dbReference>
<comment type="function">
    <text evidence="6">Involved in nucleolar processing of pre-18S ribosomal RNA. Has a role in the nuclear export of 40S pre-ribosomal subunit to the cytoplasm.</text>
</comment>
<dbReference type="Proteomes" id="UP000037122">
    <property type="component" value="Unassembled WGS sequence"/>
</dbReference>
<dbReference type="VEuPathDB" id="FungiDB:CJJ07_000696"/>
<dbReference type="AlphaFoldDB" id="A0A0L0NQA2"/>
<keyword evidence="4" id="KW-0698">rRNA processing</keyword>
<evidence type="ECO:0008006" key="10">
    <source>
        <dbReference type="Google" id="ProtNLM"/>
    </source>
</evidence>
<feature type="region of interest" description="Disordered" evidence="7">
    <location>
        <begin position="178"/>
        <end position="206"/>
    </location>
</feature>